<keyword evidence="8" id="KW-0249">Electron transport</keyword>
<dbReference type="GO" id="GO:0020037">
    <property type="term" value="F:heme binding"/>
    <property type="evidence" value="ECO:0007669"/>
    <property type="project" value="TreeGrafter"/>
</dbReference>
<accession>A0A3N0UU77</accession>
<dbReference type="GO" id="GO:0022904">
    <property type="term" value="P:respiratory electron transport chain"/>
    <property type="evidence" value="ECO:0007669"/>
    <property type="project" value="InterPro"/>
</dbReference>
<feature type="transmembrane region" description="Helical" evidence="13">
    <location>
        <begin position="116"/>
        <end position="138"/>
    </location>
</feature>
<dbReference type="PANTHER" id="PTHR30529:SF1">
    <property type="entry name" value="CYTOCHROME B561 HOMOLOG 2"/>
    <property type="match status" value="1"/>
</dbReference>
<keyword evidence="3" id="KW-0813">Transport</keyword>
<gene>
    <name evidence="15" type="ORF">ED236_11915</name>
</gene>
<evidence type="ECO:0000256" key="9">
    <source>
        <dbReference type="ARBA" id="ARBA00022989"/>
    </source>
</evidence>
<keyword evidence="5" id="KW-0349">Heme</keyword>
<evidence type="ECO:0000256" key="8">
    <source>
        <dbReference type="ARBA" id="ARBA00022982"/>
    </source>
</evidence>
<dbReference type="GO" id="GO:0009055">
    <property type="term" value="F:electron transfer activity"/>
    <property type="evidence" value="ECO:0007669"/>
    <property type="project" value="InterPro"/>
</dbReference>
<proteinExistence type="inferred from homology"/>
<sequence>MTASIERYTRTAVILHWLIAFGVLFMFALGWYMSELPKDGAKAMSYDLFDLGLYTWHLAEEASPRTFYFNLHKSIGVTLLALILIRVVWRLTHRPPALLGTLKAWEKALANKVHTLLYLLMVAMPVSGLIMAVASKYGVKWFGLPLLSGLDDKGLREIFVEVHELVGVVFITFIVLHILGALKHRFINRDDTLKRMSIH</sequence>
<evidence type="ECO:0000256" key="13">
    <source>
        <dbReference type="SAM" id="Phobius"/>
    </source>
</evidence>
<dbReference type="PANTHER" id="PTHR30529">
    <property type="entry name" value="CYTOCHROME B561"/>
    <property type="match status" value="1"/>
</dbReference>
<feature type="transmembrane region" description="Helical" evidence="13">
    <location>
        <begin position="158"/>
        <end position="179"/>
    </location>
</feature>
<dbReference type="GO" id="GO:0046872">
    <property type="term" value="F:metal ion binding"/>
    <property type="evidence" value="ECO:0007669"/>
    <property type="project" value="UniProtKB-KW"/>
</dbReference>
<dbReference type="Pfam" id="PF01292">
    <property type="entry name" value="Ni_hydr_CYTB"/>
    <property type="match status" value="1"/>
</dbReference>
<comment type="cofactor">
    <cofactor evidence="1">
        <name>heme b</name>
        <dbReference type="ChEBI" id="CHEBI:60344"/>
    </cofactor>
</comment>
<dbReference type="EMBL" id="RJVP01000008">
    <property type="protein sequence ID" value="ROH84096.1"/>
    <property type="molecule type" value="Genomic_DNA"/>
</dbReference>
<evidence type="ECO:0000313" key="16">
    <source>
        <dbReference type="Proteomes" id="UP000275137"/>
    </source>
</evidence>
<keyword evidence="11 13" id="KW-0472">Membrane</keyword>
<evidence type="ECO:0000256" key="7">
    <source>
        <dbReference type="ARBA" id="ARBA00022723"/>
    </source>
</evidence>
<dbReference type="GO" id="GO:0005886">
    <property type="term" value="C:plasma membrane"/>
    <property type="evidence" value="ECO:0007669"/>
    <property type="project" value="UniProtKB-SubCell"/>
</dbReference>
<comment type="subcellular location">
    <subcellularLocation>
        <location evidence="2">Cell membrane</location>
        <topology evidence="2">Multi-pass membrane protein</topology>
    </subcellularLocation>
</comment>
<evidence type="ECO:0000259" key="14">
    <source>
        <dbReference type="Pfam" id="PF01292"/>
    </source>
</evidence>
<feature type="transmembrane region" description="Helical" evidence="13">
    <location>
        <begin position="67"/>
        <end position="89"/>
    </location>
</feature>
<evidence type="ECO:0000256" key="5">
    <source>
        <dbReference type="ARBA" id="ARBA00022617"/>
    </source>
</evidence>
<evidence type="ECO:0000256" key="12">
    <source>
        <dbReference type="ARBA" id="ARBA00037975"/>
    </source>
</evidence>
<evidence type="ECO:0000256" key="2">
    <source>
        <dbReference type="ARBA" id="ARBA00004651"/>
    </source>
</evidence>
<keyword evidence="10" id="KW-0408">Iron</keyword>
<evidence type="ECO:0000256" key="6">
    <source>
        <dbReference type="ARBA" id="ARBA00022692"/>
    </source>
</evidence>
<dbReference type="AlphaFoldDB" id="A0A3N0UU77"/>
<evidence type="ECO:0000256" key="3">
    <source>
        <dbReference type="ARBA" id="ARBA00022448"/>
    </source>
</evidence>
<keyword evidence="4" id="KW-1003">Cell membrane</keyword>
<dbReference type="Proteomes" id="UP000275137">
    <property type="component" value="Unassembled WGS sequence"/>
</dbReference>
<dbReference type="SUPFAM" id="SSF81342">
    <property type="entry name" value="Transmembrane di-heme cytochromes"/>
    <property type="match status" value="1"/>
</dbReference>
<dbReference type="InterPro" id="IPR011577">
    <property type="entry name" value="Cyt_b561_bac/Ni-Hgenase"/>
</dbReference>
<evidence type="ECO:0000256" key="11">
    <source>
        <dbReference type="ARBA" id="ARBA00023136"/>
    </source>
</evidence>
<evidence type="ECO:0000313" key="15">
    <source>
        <dbReference type="EMBL" id="ROH84096.1"/>
    </source>
</evidence>
<reference evidence="15 16" key="1">
    <citation type="submission" date="2018-10" db="EMBL/GenBank/DDBJ databases">
        <authorList>
            <person name="Chen W.-M."/>
        </authorList>
    </citation>
    <scope>NUCLEOTIDE SEQUENCE [LARGE SCALE GENOMIC DNA]</scope>
    <source>
        <strain evidence="15 16">H-5</strain>
    </source>
</reference>
<organism evidence="15 16">
    <name type="scientific">Pseudomethylobacillus aquaticus</name>
    <dbReference type="NCBI Taxonomy" id="2676064"/>
    <lineage>
        <taxon>Bacteria</taxon>
        <taxon>Pseudomonadati</taxon>
        <taxon>Pseudomonadota</taxon>
        <taxon>Betaproteobacteria</taxon>
        <taxon>Nitrosomonadales</taxon>
        <taxon>Methylophilaceae</taxon>
        <taxon>Pseudomethylobacillus</taxon>
    </lineage>
</organism>
<evidence type="ECO:0000256" key="4">
    <source>
        <dbReference type="ARBA" id="ARBA00022475"/>
    </source>
</evidence>
<dbReference type="InterPro" id="IPR016174">
    <property type="entry name" value="Di-haem_cyt_TM"/>
</dbReference>
<dbReference type="InterPro" id="IPR052168">
    <property type="entry name" value="Cytochrome_b561_oxidase"/>
</dbReference>
<name>A0A3N0UU77_9PROT</name>
<comment type="caution">
    <text evidence="15">The sequence shown here is derived from an EMBL/GenBank/DDBJ whole genome shotgun (WGS) entry which is preliminary data.</text>
</comment>
<keyword evidence="6 13" id="KW-0812">Transmembrane</keyword>
<dbReference type="RefSeq" id="WP_123238211.1">
    <property type="nucleotide sequence ID" value="NZ_RJVP01000008.1"/>
</dbReference>
<feature type="transmembrane region" description="Helical" evidence="13">
    <location>
        <begin position="12"/>
        <end position="33"/>
    </location>
</feature>
<evidence type="ECO:0000256" key="10">
    <source>
        <dbReference type="ARBA" id="ARBA00023004"/>
    </source>
</evidence>
<evidence type="ECO:0000256" key="1">
    <source>
        <dbReference type="ARBA" id="ARBA00001970"/>
    </source>
</evidence>
<feature type="domain" description="Cytochrome b561 bacterial/Ni-hydrogenase" evidence="14">
    <location>
        <begin position="7"/>
        <end position="196"/>
    </location>
</feature>
<keyword evidence="9 13" id="KW-1133">Transmembrane helix</keyword>
<dbReference type="Gene3D" id="1.20.950.20">
    <property type="entry name" value="Transmembrane di-heme cytochromes, Chain C"/>
    <property type="match status" value="2"/>
</dbReference>
<protein>
    <submittedName>
        <fullName evidence="15">Cytochrome b</fullName>
    </submittedName>
</protein>
<comment type="similarity">
    <text evidence="12">Belongs to the cytochrome b561 family.</text>
</comment>
<keyword evidence="16" id="KW-1185">Reference proteome</keyword>
<keyword evidence="7" id="KW-0479">Metal-binding</keyword>